<sequence length="129" mass="14101">MAVHPPTSLDPLKLLTEVQTLILTVLLFWYTKQASKKIDEMSAVATPALNDTLPKGDRKKRNSQDSNDSAEGNEVATLADKATGKNVSTTKDDDGKKESLNIKIHLDLKVKVKLELDAEIYGDVVIGLL</sequence>
<proteinExistence type="predicted"/>
<reference evidence="2 3" key="1">
    <citation type="journal article" date="2018" name="Front. Microbiol.">
        <title>Genomic and genetic insights into a cosmopolitan fungus, Paecilomyces variotii (Eurotiales).</title>
        <authorList>
            <person name="Urquhart A.S."/>
            <person name="Mondo S.J."/>
            <person name="Makela M.R."/>
            <person name="Hane J.K."/>
            <person name="Wiebenga A."/>
            <person name="He G."/>
            <person name="Mihaltcheva S."/>
            <person name="Pangilinan J."/>
            <person name="Lipzen A."/>
            <person name="Barry K."/>
            <person name="de Vries R.P."/>
            <person name="Grigoriev I.V."/>
            <person name="Idnurm A."/>
        </authorList>
    </citation>
    <scope>NUCLEOTIDE SEQUENCE [LARGE SCALE GENOMIC DNA]</scope>
    <source>
        <strain evidence="2 3">CBS 101075</strain>
    </source>
</reference>
<feature type="region of interest" description="Disordered" evidence="1">
    <location>
        <begin position="47"/>
        <end position="95"/>
    </location>
</feature>
<dbReference type="RefSeq" id="XP_028486055.1">
    <property type="nucleotide sequence ID" value="XM_028628976.1"/>
</dbReference>
<keyword evidence="3" id="KW-1185">Reference proteome</keyword>
<evidence type="ECO:0000313" key="2">
    <source>
        <dbReference type="EMBL" id="RWQ96410.1"/>
    </source>
</evidence>
<evidence type="ECO:0000313" key="3">
    <source>
        <dbReference type="Proteomes" id="UP000283841"/>
    </source>
</evidence>
<dbReference type="GeneID" id="39598253"/>
<gene>
    <name evidence="2" type="ORF">C8Q69DRAFT_444149</name>
</gene>
<dbReference type="Proteomes" id="UP000283841">
    <property type="component" value="Unassembled WGS sequence"/>
</dbReference>
<accession>A0A443HXD1</accession>
<evidence type="ECO:0000256" key="1">
    <source>
        <dbReference type="SAM" id="MobiDB-lite"/>
    </source>
</evidence>
<dbReference type="AlphaFoldDB" id="A0A443HXD1"/>
<organism evidence="2 3">
    <name type="scientific">Byssochlamys spectabilis</name>
    <name type="common">Paecilomyces variotii</name>
    <dbReference type="NCBI Taxonomy" id="264951"/>
    <lineage>
        <taxon>Eukaryota</taxon>
        <taxon>Fungi</taxon>
        <taxon>Dikarya</taxon>
        <taxon>Ascomycota</taxon>
        <taxon>Pezizomycotina</taxon>
        <taxon>Eurotiomycetes</taxon>
        <taxon>Eurotiomycetidae</taxon>
        <taxon>Eurotiales</taxon>
        <taxon>Thermoascaceae</taxon>
        <taxon>Paecilomyces</taxon>
    </lineage>
</organism>
<dbReference type="EMBL" id="RCNU01000004">
    <property type="protein sequence ID" value="RWQ96410.1"/>
    <property type="molecule type" value="Genomic_DNA"/>
</dbReference>
<dbReference type="VEuPathDB" id="FungiDB:C8Q69DRAFT_444149"/>
<comment type="caution">
    <text evidence="2">The sequence shown here is derived from an EMBL/GenBank/DDBJ whole genome shotgun (WGS) entry which is preliminary data.</text>
</comment>
<name>A0A443HXD1_BYSSP</name>
<protein>
    <submittedName>
        <fullName evidence="2">Uncharacterized protein</fullName>
    </submittedName>
</protein>